<evidence type="ECO:0000259" key="2">
    <source>
        <dbReference type="Pfam" id="PF14024"/>
    </source>
</evidence>
<evidence type="ECO:0000313" key="3">
    <source>
        <dbReference type="EMBL" id="MTE18731.1"/>
    </source>
</evidence>
<protein>
    <submittedName>
        <fullName evidence="3">DUF4240 domain-containing protein</fullName>
    </submittedName>
</protein>
<evidence type="ECO:0000256" key="1">
    <source>
        <dbReference type="SAM" id="MobiDB-lite"/>
    </source>
</evidence>
<dbReference type="Pfam" id="PF14024">
    <property type="entry name" value="DUF4240"/>
    <property type="match status" value="1"/>
</dbReference>
<feature type="region of interest" description="Disordered" evidence="1">
    <location>
        <begin position="129"/>
        <end position="158"/>
    </location>
</feature>
<gene>
    <name evidence="3" type="ORF">F0L17_06185</name>
</gene>
<comment type="caution">
    <text evidence="3">The sequence shown here is derived from an EMBL/GenBank/DDBJ whole genome shotgun (WGS) entry which is preliminary data.</text>
</comment>
<organism evidence="3 4">
    <name type="scientific">Streptomyces taklimakanensis</name>
    <dbReference type="NCBI Taxonomy" id="2569853"/>
    <lineage>
        <taxon>Bacteria</taxon>
        <taxon>Bacillati</taxon>
        <taxon>Actinomycetota</taxon>
        <taxon>Actinomycetes</taxon>
        <taxon>Kitasatosporales</taxon>
        <taxon>Streptomycetaceae</taxon>
        <taxon>Streptomyces</taxon>
    </lineage>
</organism>
<dbReference type="RefSeq" id="WP_155073238.1">
    <property type="nucleotide sequence ID" value="NZ_WIXO01000001.1"/>
</dbReference>
<dbReference type="Proteomes" id="UP000473014">
    <property type="component" value="Unassembled WGS sequence"/>
</dbReference>
<name>A0A6G2B8Y7_9ACTN</name>
<feature type="domain" description="DUF4240" evidence="2">
    <location>
        <begin position="1"/>
        <end position="128"/>
    </location>
</feature>
<feature type="compositionally biased region" description="Pro residues" evidence="1">
    <location>
        <begin position="137"/>
        <end position="152"/>
    </location>
</feature>
<reference evidence="3 4" key="1">
    <citation type="submission" date="2019-11" db="EMBL/GenBank/DDBJ databases">
        <authorList>
            <person name="Yuan L."/>
        </authorList>
    </citation>
    <scope>NUCLEOTIDE SEQUENCE [LARGE SCALE GENOMIC DNA]</scope>
    <source>
        <strain evidence="3 4">TRM43335</strain>
    </source>
</reference>
<dbReference type="AlphaFoldDB" id="A0A6G2B8Y7"/>
<accession>A0A6G2B8Y7</accession>
<sequence length="176" mass="19718">MHEAEFWELVDGTREASGGDPEDHADLLAEQLSALDPETVVDFAHHFETRVNRAWRWDLWGAAWVLLDGASDDAFDSFRCWLVGRGRKVFEGALHDPESLADLLEDFDPETDGEGADLGCAPYEAYERLTGTELPDPGVPEPPPEPEGTPPPFEDDRALAARYPRLWERFGEPGRE</sequence>
<dbReference type="InterPro" id="IPR025334">
    <property type="entry name" value="DUF4240"/>
</dbReference>
<dbReference type="EMBL" id="WIXO01000001">
    <property type="protein sequence ID" value="MTE18731.1"/>
    <property type="molecule type" value="Genomic_DNA"/>
</dbReference>
<keyword evidence="4" id="KW-1185">Reference proteome</keyword>
<dbReference type="OrthoDB" id="6200718at2"/>
<proteinExistence type="predicted"/>
<evidence type="ECO:0000313" key="4">
    <source>
        <dbReference type="Proteomes" id="UP000473014"/>
    </source>
</evidence>